<proteinExistence type="predicted"/>
<name>X0UGE1_9ZZZZ</name>
<feature type="region of interest" description="Disordered" evidence="1">
    <location>
        <begin position="36"/>
        <end position="57"/>
    </location>
</feature>
<feature type="non-terminal residue" evidence="2">
    <location>
        <position position="57"/>
    </location>
</feature>
<dbReference type="PROSITE" id="PS51257">
    <property type="entry name" value="PROKAR_LIPOPROTEIN"/>
    <property type="match status" value="1"/>
</dbReference>
<organism evidence="2">
    <name type="scientific">marine sediment metagenome</name>
    <dbReference type="NCBI Taxonomy" id="412755"/>
    <lineage>
        <taxon>unclassified sequences</taxon>
        <taxon>metagenomes</taxon>
        <taxon>ecological metagenomes</taxon>
    </lineage>
</organism>
<evidence type="ECO:0000313" key="2">
    <source>
        <dbReference type="EMBL" id="GAG04814.1"/>
    </source>
</evidence>
<reference evidence="2" key="1">
    <citation type="journal article" date="2014" name="Front. Microbiol.">
        <title>High frequency of phylogenetically diverse reductive dehalogenase-homologous genes in deep subseafloor sedimentary metagenomes.</title>
        <authorList>
            <person name="Kawai M."/>
            <person name="Futagami T."/>
            <person name="Toyoda A."/>
            <person name="Takaki Y."/>
            <person name="Nishi S."/>
            <person name="Hori S."/>
            <person name="Arai W."/>
            <person name="Tsubouchi T."/>
            <person name="Morono Y."/>
            <person name="Uchiyama I."/>
            <person name="Ito T."/>
            <person name="Fujiyama A."/>
            <person name="Inagaki F."/>
            <person name="Takami H."/>
        </authorList>
    </citation>
    <scope>NUCLEOTIDE SEQUENCE</scope>
    <source>
        <strain evidence="2">Expedition CK06-06</strain>
    </source>
</reference>
<protein>
    <submittedName>
        <fullName evidence="2">Uncharacterized protein</fullName>
    </submittedName>
</protein>
<dbReference type="EMBL" id="BARS01026813">
    <property type="protein sequence ID" value="GAG04814.1"/>
    <property type="molecule type" value="Genomic_DNA"/>
</dbReference>
<accession>X0UGE1</accession>
<evidence type="ECO:0000256" key="1">
    <source>
        <dbReference type="SAM" id="MobiDB-lite"/>
    </source>
</evidence>
<dbReference type="AlphaFoldDB" id="X0UGE1"/>
<comment type="caution">
    <text evidence="2">The sequence shown here is derived from an EMBL/GenBank/DDBJ whole genome shotgun (WGS) entry which is preliminary data.</text>
</comment>
<gene>
    <name evidence="2" type="ORF">S01H1_42200</name>
</gene>
<sequence length="57" mass="5979">MRRAILAAALLGLLAGCTPPDRACWLNHSGVRECPARGEIPPRPADPTNGADIDLST</sequence>